<feature type="chain" id="PRO_5001797697" evidence="7">
    <location>
        <begin position="24"/>
        <end position="199"/>
    </location>
</feature>
<dbReference type="STRING" id="1317124.DW2_10289"/>
<evidence type="ECO:0000256" key="3">
    <source>
        <dbReference type="ARBA" id="ARBA00022729"/>
    </source>
</evidence>
<dbReference type="GO" id="GO:0016491">
    <property type="term" value="F:oxidoreductase activity"/>
    <property type="evidence" value="ECO:0007669"/>
    <property type="project" value="UniProtKB-KW"/>
</dbReference>
<dbReference type="EMBL" id="AQRC01000007">
    <property type="protein sequence ID" value="KFE34947.1"/>
    <property type="molecule type" value="Genomic_DNA"/>
</dbReference>
<evidence type="ECO:0000256" key="4">
    <source>
        <dbReference type="ARBA" id="ARBA00023002"/>
    </source>
</evidence>
<evidence type="ECO:0000256" key="6">
    <source>
        <dbReference type="ARBA" id="ARBA00023284"/>
    </source>
</evidence>
<evidence type="ECO:0000256" key="2">
    <source>
        <dbReference type="ARBA" id="ARBA00005791"/>
    </source>
</evidence>
<keyword evidence="4" id="KW-0560">Oxidoreductase</keyword>
<dbReference type="RefSeq" id="WP_038146072.1">
    <property type="nucleotide sequence ID" value="NZ_AQRC01000007.1"/>
</dbReference>
<comment type="caution">
    <text evidence="9">The sequence shown here is derived from an EMBL/GenBank/DDBJ whole genome shotgun (WGS) entry which is preliminary data.</text>
</comment>
<evidence type="ECO:0000259" key="8">
    <source>
        <dbReference type="PROSITE" id="PS51352"/>
    </source>
</evidence>
<dbReference type="Proteomes" id="UP000028607">
    <property type="component" value="Unassembled WGS sequence"/>
</dbReference>
<proteinExistence type="inferred from homology"/>
<dbReference type="PANTHER" id="PTHR13887:SF14">
    <property type="entry name" value="DISULFIDE BOND FORMATION PROTEIN D"/>
    <property type="match status" value="1"/>
</dbReference>
<dbReference type="OrthoDB" id="9780147at2"/>
<dbReference type="SUPFAM" id="SSF52833">
    <property type="entry name" value="Thioredoxin-like"/>
    <property type="match status" value="1"/>
</dbReference>
<dbReference type="InterPro" id="IPR036249">
    <property type="entry name" value="Thioredoxin-like_sf"/>
</dbReference>
<keyword evidence="10" id="KW-1185">Reference proteome</keyword>
<evidence type="ECO:0000256" key="1">
    <source>
        <dbReference type="ARBA" id="ARBA00003565"/>
    </source>
</evidence>
<dbReference type="InterPro" id="IPR012336">
    <property type="entry name" value="Thioredoxin-like_fold"/>
</dbReference>
<feature type="domain" description="Thioredoxin" evidence="8">
    <location>
        <begin position="11"/>
        <end position="198"/>
    </location>
</feature>
<comment type="function">
    <text evidence="1">May be required for disulfide bond formation in some proteins.</text>
</comment>
<protein>
    <submittedName>
        <fullName evidence="9">Disulfide bonded thioredoxin protein</fullName>
    </submittedName>
</protein>
<dbReference type="InterPro" id="IPR013766">
    <property type="entry name" value="Thioredoxin_domain"/>
</dbReference>
<comment type="similarity">
    <text evidence="2">Belongs to the thioredoxin family. DsbA subfamily.</text>
</comment>
<reference evidence="9 10" key="2">
    <citation type="journal article" date="2015" name="Antonie Van Leeuwenhoek">
        <title>Thioclava indica sp. nov., isolated from surface seawater of the Indian Ocean.</title>
        <authorList>
            <person name="Liu Y."/>
            <person name="Lai Q."/>
            <person name="Du J."/>
            <person name="Xu H."/>
            <person name="Jiang L."/>
            <person name="Shao Z."/>
        </authorList>
    </citation>
    <scope>NUCLEOTIDE SEQUENCE [LARGE SCALE GENOMIC DNA]</scope>
    <source>
        <strain evidence="9 10">13D2W-2</strain>
    </source>
</reference>
<dbReference type="Gene3D" id="3.40.30.10">
    <property type="entry name" value="Glutaredoxin"/>
    <property type="match status" value="1"/>
</dbReference>
<dbReference type="CDD" id="cd03023">
    <property type="entry name" value="DsbA_Com1_like"/>
    <property type="match status" value="1"/>
</dbReference>
<sequence length="199" mass="21243">MMNRRTLLVAAGSALVLPSFARAEDISPQAVFHDPDAPALGNPDGDVTLVEYFDYQCPFCKSNHPVVEKVMKEDGNLRVVMKDWPIFGPPSVYASQLVLGAQSFGGYEKGLEALMATKGKLSNELIDDTLSAGGVDPKKAQAGYKADQKKIDALLSRNYGQAVGIGLQGTPAYIIGRDIYPGAVDEQTLKDAIALARGA</sequence>
<reference evidence="10" key="1">
    <citation type="submission" date="2013-04" db="EMBL/GenBank/DDBJ databases">
        <title>Thioclava sp. 13D2W-2 Genome Sequencing.</title>
        <authorList>
            <person name="Lai Q."/>
            <person name="Li G."/>
            <person name="Shao Z."/>
        </authorList>
    </citation>
    <scope>NUCLEOTIDE SEQUENCE [LARGE SCALE GENOMIC DNA]</scope>
    <source>
        <strain evidence="10">13D2W-2</strain>
    </source>
</reference>
<keyword evidence="3 7" id="KW-0732">Signal</keyword>
<dbReference type="PANTHER" id="PTHR13887">
    <property type="entry name" value="GLUTATHIONE S-TRANSFERASE KAPPA"/>
    <property type="match status" value="1"/>
</dbReference>
<evidence type="ECO:0000313" key="9">
    <source>
        <dbReference type="EMBL" id="KFE34947.1"/>
    </source>
</evidence>
<dbReference type="Pfam" id="PF13462">
    <property type="entry name" value="Thioredoxin_4"/>
    <property type="match status" value="1"/>
</dbReference>
<evidence type="ECO:0000256" key="5">
    <source>
        <dbReference type="ARBA" id="ARBA00023157"/>
    </source>
</evidence>
<gene>
    <name evidence="9" type="ORF">DW2_10289</name>
</gene>
<dbReference type="eggNOG" id="COG1651">
    <property type="taxonomic scope" value="Bacteria"/>
</dbReference>
<evidence type="ECO:0000256" key="7">
    <source>
        <dbReference type="SAM" id="SignalP"/>
    </source>
</evidence>
<dbReference type="PROSITE" id="PS51352">
    <property type="entry name" value="THIOREDOXIN_2"/>
    <property type="match status" value="1"/>
</dbReference>
<name>A0A085TW50_9RHOB</name>
<keyword evidence="6" id="KW-0676">Redox-active center</keyword>
<dbReference type="AlphaFoldDB" id="A0A085TW50"/>
<evidence type="ECO:0000313" key="10">
    <source>
        <dbReference type="Proteomes" id="UP000028607"/>
    </source>
</evidence>
<accession>A0A085TW50</accession>
<dbReference type="PATRIC" id="fig|1317124.6.peg.2084"/>
<keyword evidence="5" id="KW-1015">Disulfide bond</keyword>
<organism evidence="9 10">
    <name type="scientific">Thioclava atlantica</name>
    <dbReference type="NCBI Taxonomy" id="1317124"/>
    <lineage>
        <taxon>Bacteria</taxon>
        <taxon>Pseudomonadati</taxon>
        <taxon>Pseudomonadota</taxon>
        <taxon>Alphaproteobacteria</taxon>
        <taxon>Rhodobacterales</taxon>
        <taxon>Paracoccaceae</taxon>
        <taxon>Thioclava</taxon>
    </lineage>
</organism>
<feature type="signal peptide" evidence="7">
    <location>
        <begin position="1"/>
        <end position="23"/>
    </location>
</feature>